<organism evidence="1 2">
    <name type="scientific">Batillaria attramentaria</name>
    <dbReference type="NCBI Taxonomy" id="370345"/>
    <lineage>
        <taxon>Eukaryota</taxon>
        <taxon>Metazoa</taxon>
        <taxon>Spiralia</taxon>
        <taxon>Lophotrochozoa</taxon>
        <taxon>Mollusca</taxon>
        <taxon>Gastropoda</taxon>
        <taxon>Caenogastropoda</taxon>
        <taxon>Sorbeoconcha</taxon>
        <taxon>Cerithioidea</taxon>
        <taxon>Batillariidae</taxon>
        <taxon>Batillaria</taxon>
    </lineage>
</organism>
<comment type="caution">
    <text evidence="1">The sequence shown here is derived from an EMBL/GenBank/DDBJ whole genome shotgun (WGS) entry which is preliminary data.</text>
</comment>
<protein>
    <submittedName>
        <fullName evidence="1">Uncharacterized protein</fullName>
    </submittedName>
</protein>
<evidence type="ECO:0000313" key="2">
    <source>
        <dbReference type="Proteomes" id="UP001519460"/>
    </source>
</evidence>
<name>A0ABD0M5C6_9CAEN</name>
<dbReference type="AlphaFoldDB" id="A0ABD0M5C6"/>
<sequence>MSKHSSSEAKTAQLAQCLQSAHILASPEAILGCSSRGSRMSFSGSTERVQLEASDVIVVLWFMSESACHKWVLFWQVCGEPPVATLARGVVARVDGGAGGDRAVIGSAYSRGSCRSVMVID</sequence>
<accession>A0ABD0M5C6</accession>
<gene>
    <name evidence="1" type="ORF">BaRGS_00002599</name>
</gene>
<evidence type="ECO:0000313" key="1">
    <source>
        <dbReference type="EMBL" id="KAK7506487.1"/>
    </source>
</evidence>
<reference evidence="1 2" key="1">
    <citation type="journal article" date="2023" name="Sci. Data">
        <title>Genome assembly of the Korean intertidal mud-creeper Batillaria attramentaria.</title>
        <authorList>
            <person name="Patra A.K."/>
            <person name="Ho P.T."/>
            <person name="Jun S."/>
            <person name="Lee S.J."/>
            <person name="Kim Y."/>
            <person name="Won Y.J."/>
        </authorList>
    </citation>
    <scope>NUCLEOTIDE SEQUENCE [LARGE SCALE GENOMIC DNA]</scope>
    <source>
        <strain evidence="1">Wonlab-2016</strain>
    </source>
</reference>
<dbReference type="EMBL" id="JACVVK020000007">
    <property type="protein sequence ID" value="KAK7506487.1"/>
    <property type="molecule type" value="Genomic_DNA"/>
</dbReference>
<dbReference type="Proteomes" id="UP001519460">
    <property type="component" value="Unassembled WGS sequence"/>
</dbReference>
<proteinExistence type="predicted"/>
<keyword evidence="2" id="KW-1185">Reference proteome</keyword>